<feature type="compositionally biased region" description="Basic residues" evidence="7">
    <location>
        <begin position="351"/>
        <end position="363"/>
    </location>
</feature>
<dbReference type="CDD" id="cd08278">
    <property type="entry name" value="benzyl_alcohol_DH"/>
    <property type="match status" value="1"/>
</dbReference>
<evidence type="ECO:0000259" key="8">
    <source>
        <dbReference type="SMART" id="SM00829"/>
    </source>
</evidence>
<comment type="cofactor">
    <cofactor evidence="6">
        <name>Zn(2+)</name>
        <dbReference type="ChEBI" id="CHEBI:29105"/>
    </cofactor>
</comment>
<dbReference type="InterPro" id="IPR002328">
    <property type="entry name" value="ADH_Zn_CS"/>
</dbReference>
<dbReference type="Gene3D" id="3.40.50.720">
    <property type="entry name" value="NAD(P)-binding Rossmann-like Domain"/>
    <property type="match status" value="1"/>
</dbReference>
<dbReference type="SUPFAM" id="SSF56281">
    <property type="entry name" value="Metallo-hydrolase/oxidoreductase"/>
    <property type="match status" value="1"/>
</dbReference>
<evidence type="ECO:0000313" key="11">
    <source>
        <dbReference type="Proteomes" id="UP001596180"/>
    </source>
</evidence>
<proteinExistence type="inferred from homology"/>
<dbReference type="Pfam" id="PF08240">
    <property type="entry name" value="ADH_N"/>
    <property type="match status" value="1"/>
</dbReference>
<keyword evidence="5" id="KW-0520">NAD</keyword>
<dbReference type="SUPFAM" id="SSF50129">
    <property type="entry name" value="GroES-like"/>
    <property type="match status" value="1"/>
</dbReference>
<dbReference type="RefSeq" id="WP_381370865.1">
    <property type="nucleotide sequence ID" value="NZ_JBHSOA010000109.1"/>
</dbReference>
<keyword evidence="11" id="KW-1185">Reference proteome</keyword>
<feature type="domain" description="Metallo-beta-lactamase" evidence="9">
    <location>
        <begin position="450"/>
        <end position="618"/>
    </location>
</feature>
<dbReference type="InterPro" id="IPR020843">
    <property type="entry name" value="ER"/>
</dbReference>
<accession>A0ABW1E7D8</accession>
<dbReference type="InterPro" id="IPR036291">
    <property type="entry name" value="NAD(P)-bd_dom_sf"/>
</dbReference>
<dbReference type="Proteomes" id="UP001596180">
    <property type="component" value="Unassembled WGS sequence"/>
</dbReference>
<organism evidence="10 11">
    <name type="scientific">Streptomyces chlorus</name>
    <dbReference type="NCBI Taxonomy" id="887452"/>
    <lineage>
        <taxon>Bacteria</taxon>
        <taxon>Bacillati</taxon>
        <taxon>Actinomycetota</taxon>
        <taxon>Actinomycetes</taxon>
        <taxon>Kitasatosporales</taxon>
        <taxon>Streptomycetaceae</taxon>
        <taxon>Streptomyces</taxon>
    </lineage>
</organism>
<evidence type="ECO:0000313" key="10">
    <source>
        <dbReference type="EMBL" id="MFC5856425.1"/>
    </source>
</evidence>
<feature type="domain" description="Enoyl reductase (ER)" evidence="8">
    <location>
        <begin position="18"/>
        <end position="369"/>
    </location>
</feature>
<dbReference type="Gene3D" id="3.90.180.10">
    <property type="entry name" value="Medium-chain alcohol dehydrogenases, catalytic domain"/>
    <property type="match status" value="1"/>
</dbReference>
<dbReference type="Gene3D" id="3.60.15.10">
    <property type="entry name" value="Ribonuclease Z/Hydroxyacylglutathione hydrolase-like"/>
    <property type="match status" value="1"/>
</dbReference>
<evidence type="ECO:0000256" key="1">
    <source>
        <dbReference type="ARBA" id="ARBA00008072"/>
    </source>
</evidence>
<feature type="region of interest" description="Disordered" evidence="7">
    <location>
        <begin position="351"/>
        <end position="384"/>
    </location>
</feature>
<keyword evidence="4" id="KW-0560">Oxidoreductase</keyword>
<comment type="similarity">
    <text evidence="1 6">Belongs to the zinc-containing alcohol dehydrogenase family.</text>
</comment>
<evidence type="ECO:0000256" key="2">
    <source>
        <dbReference type="ARBA" id="ARBA00022723"/>
    </source>
</evidence>
<gene>
    <name evidence="10" type="ORF">ACFPZI_33085</name>
</gene>
<dbReference type="SMART" id="SM00849">
    <property type="entry name" value="Lactamase_B"/>
    <property type="match status" value="1"/>
</dbReference>
<dbReference type="PROSITE" id="PS00059">
    <property type="entry name" value="ADH_ZINC"/>
    <property type="match status" value="1"/>
</dbReference>
<reference evidence="11" key="1">
    <citation type="journal article" date="2019" name="Int. J. Syst. Evol. Microbiol.">
        <title>The Global Catalogue of Microorganisms (GCM) 10K type strain sequencing project: providing services to taxonomists for standard genome sequencing and annotation.</title>
        <authorList>
            <consortium name="The Broad Institute Genomics Platform"/>
            <consortium name="The Broad Institute Genome Sequencing Center for Infectious Disease"/>
            <person name="Wu L."/>
            <person name="Ma J."/>
        </authorList>
    </citation>
    <scope>NUCLEOTIDE SEQUENCE [LARGE SCALE GENOMIC DNA]</scope>
    <source>
        <strain evidence="11">JCM 10411</strain>
    </source>
</reference>
<protein>
    <submittedName>
        <fullName evidence="10">Alcohol dehydrogenase catalytic domain-containing protein</fullName>
    </submittedName>
</protein>
<dbReference type="SUPFAM" id="SSF51735">
    <property type="entry name" value="NAD(P)-binding Rossmann-fold domains"/>
    <property type="match status" value="1"/>
</dbReference>
<dbReference type="EMBL" id="JBHSOA010000109">
    <property type="protein sequence ID" value="MFC5856425.1"/>
    <property type="molecule type" value="Genomic_DNA"/>
</dbReference>
<keyword evidence="3 6" id="KW-0862">Zinc</keyword>
<evidence type="ECO:0000256" key="6">
    <source>
        <dbReference type="RuleBase" id="RU361277"/>
    </source>
</evidence>
<evidence type="ECO:0000256" key="4">
    <source>
        <dbReference type="ARBA" id="ARBA00023002"/>
    </source>
</evidence>
<comment type="caution">
    <text evidence="10">The sequence shown here is derived from an EMBL/GenBank/DDBJ whole genome shotgun (WGS) entry which is preliminary data.</text>
</comment>
<dbReference type="PANTHER" id="PTHR43880">
    <property type="entry name" value="ALCOHOL DEHYDROGENASE"/>
    <property type="match status" value="1"/>
</dbReference>
<dbReference type="InterPro" id="IPR011032">
    <property type="entry name" value="GroES-like_sf"/>
</dbReference>
<evidence type="ECO:0000256" key="5">
    <source>
        <dbReference type="ARBA" id="ARBA00023027"/>
    </source>
</evidence>
<sequence>MTRVSHSARAAVLEEKDGPFVWQDIEIDDPRPDEVLVRMVATGICATDAHVRRQQMPVPLPVVLGHEGAGVVERVGSAVTGLEPGDHVVLSYHSCGRCPSCVSAHPAYCDLAWEANFAAARLDGTQGLHRTGAELHGHFFGQSSFATHALTHQRNTVKIPPDIPLELAAPLGCGLQTGAGTVLQAFSASPGVSIGVIGVGAVGLAAVMAGNVVGARAVVAVDVDAARLDLARDLGATHVIDVRDTTDLSMALRGVTPRGLDIVLETSGRAENLTAAVDSLAPPRGRVGIVTFEQGAGGGVTSPQLARAFGARDRPGRRRLAAVAHHTGRPLAGRTLPRRPARHLLRLRRHQPGVRRRRSRARGQGRAPVPLLTPSERTSQPMCDKTQRPIVATDEPGFFGIDNYGFPVNRDDPLDPPEYYPPYLDTERFRTYRYHVEELRDGFYWVTSAGYDAAFVVTADGVIAIDAPPTIGENMVAAIESVTDKPVTHLIYSHWHTDHIGATPVYGPDVEIIAHEITKELLERFPDPNRPLPTVTFRDTYTLTVGGVTLELAYRGENHCPGNIFIHAPAQRVLTVIDIVSPGSATFMHCDASQNIWAWYEAHAQILEYDFDYFVGGHHMHYGTYEQVKTCVEYFADIHEGAMAAVERFSRSDRLDEILTATGPGRVWVGTENAINSMVNYTVKHVLEKRTSDGRLWSDRLAGVISQTKYHAYTVVEAIRLERPRPQSGYRLRGENPPPFIA</sequence>
<dbReference type="InterPro" id="IPR001279">
    <property type="entry name" value="Metallo-B-lactamas"/>
</dbReference>
<dbReference type="Pfam" id="PF00107">
    <property type="entry name" value="ADH_zinc_N"/>
    <property type="match status" value="1"/>
</dbReference>
<name>A0ABW1E7D8_9ACTN</name>
<evidence type="ECO:0000259" key="9">
    <source>
        <dbReference type="SMART" id="SM00849"/>
    </source>
</evidence>
<dbReference type="Pfam" id="PF00753">
    <property type="entry name" value="Lactamase_B"/>
    <property type="match status" value="1"/>
</dbReference>
<dbReference type="PANTHER" id="PTHR43880:SF12">
    <property type="entry name" value="ALCOHOL DEHYDROGENASE CLASS-3"/>
    <property type="match status" value="1"/>
</dbReference>
<keyword evidence="2 6" id="KW-0479">Metal-binding</keyword>
<dbReference type="InterPro" id="IPR013154">
    <property type="entry name" value="ADH-like_N"/>
</dbReference>
<dbReference type="CDD" id="cd16276">
    <property type="entry name" value="metallo-hydrolase-like_MBL-fold"/>
    <property type="match status" value="1"/>
</dbReference>
<dbReference type="InterPro" id="IPR013149">
    <property type="entry name" value="ADH-like_C"/>
</dbReference>
<dbReference type="SMART" id="SM00829">
    <property type="entry name" value="PKS_ER"/>
    <property type="match status" value="1"/>
</dbReference>
<dbReference type="InterPro" id="IPR036866">
    <property type="entry name" value="RibonucZ/Hydroxyglut_hydro"/>
</dbReference>
<evidence type="ECO:0000256" key="7">
    <source>
        <dbReference type="SAM" id="MobiDB-lite"/>
    </source>
</evidence>
<evidence type="ECO:0000256" key="3">
    <source>
        <dbReference type="ARBA" id="ARBA00022833"/>
    </source>
</evidence>